<dbReference type="AlphaFoldDB" id="A0A1H3K490"/>
<evidence type="ECO:0000313" key="2">
    <source>
        <dbReference type="Proteomes" id="UP000198935"/>
    </source>
</evidence>
<dbReference type="Proteomes" id="UP000198935">
    <property type="component" value="Unassembled WGS sequence"/>
</dbReference>
<dbReference type="STRING" id="1503961.SAMN05421736_10238"/>
<organism evidence="1 2">
    <name type="scientific">Evansella caseinilytica</name>
    <dbReference type="NCBI Taxonomy" id="1503961"/>
    <lineage>
        <taxon>Bacteria</taxon>
        <taxon>Bacillati</taxon>
        <taxon>Bacillota</taxon>
        <taxon>Bacilli</taxon>
        <taxon>Bacillales</taxon>
        <taxon>Bacillaceae</taxon>
        <taxon>Evansella</taxon>
    </lineage>
</organism>
<name>A0A1H3K490_9BACI</name>
<evidence type="ECO:0000313" key="1">
    <source>
        <dbReference type="EMBL" id="SDY46669.1"/>
    </source>
</evidence>
<gene>
    <name evidence="1" type="ORF">SAMN05421736_10238</name>
</gene>
<reference evidence="2" key="1">
    <citation type="submission" date="2016-10" db="EMBL/GenBank/DDBJ databases">
        <authorList>
            <person name="Varghese N."/>
            <person name="Submissions S."/>
        </authorList>
    </citation>
    <scope>NUCLEOTIDE SEQUENCE [LARGE SCALE GENOMIC DNA]</scope>
    <source>
        <strain evidence="2">SP</strain>
    </source>
</reference>
<proteinExistence type="predicted"/>
<keyword evidence="2" id="KW-1185">Reference proteome</keyword>
<accession>A0A1H3K490</accession>
<dbReference type="EMBL" id="FNPI01000002">
    <property type="protein sequence ID" value="SDY46669.1"/>
    <property type="molecule type" value="Genomic_DNA"/>
</dbReference>
<sequence length="120" mass="13917">MRGKRNAAARPTVFARWYPASSRMICLCKQERHFSGTRAAAFQLLRRDGFFSLEKKLAFYLYPVQQGNASARCIVFVQKDKERSLGINTFHRALSRFYDKMIHESVWFKKGGHIRIPSAS</sequence>
<protein>
    <submittedName>
        <fullName evidence="1">Uncharacterized protein</fullName>
    </submittedName>
</protein>